<dbReference type="AlphaFoldDB" id="A0A1M6DBI1"/>
<keyword evidence="1" id="KW-0812">Transmembrane</keyword>
<evidence type="ECO:0000313" key="3">
    <source>
        <dbReference type="Proteomes" id="UP000184510"/>
    </source>
</evidence>
<dbReference type="Proteomes" id="UP000184510">
    <property type="component" value="Unassembled WGS sequence"/>
</dbReference>
<organism evidence="2 3">
    <name type="scientific">Rubritalea squalenifaciens DSM 18772</name>
    <dbReference type="NCBI Taxonomy" id="1123071"/>
    <lineage>
        <taxon>Bacteria</taxon>
        <taxon>Pseudomonadati</taxon>
        <taxon>Verrucomicrobiota</taxon>
        <taxon>Verrucomicrobiia</taxon>
        <taxon>Verrucomicrobiales</taxon>
        <taxon>Rubritaleaceae</taxon>
        <taxon>Rubritalea</taxon>
    </lineage>
</organism>
<reference evidence="2 3" key="1">
    <citation type="submission" date="2016-11" db="EMBL/GenBank/DDBJ databases">
        <authorList>
            <person name="Jaros S."/>
            <person name="Januszkiewicz K."/>
            <person name="Wedrychowicz H."/>
        </authorList>
    </citation>
    <scope>NUCLEOTIDE SEQUENCE [LARGE SCALE GENOMIC DNA]</scope>
    <source>
        <strain evidence="2 3">DSM 18772</strain>
    </source>
</reference>
<feature type="transmembrane region" description="Helical" evidence="1">
    <location>
        <begin position="52"/>
        <end position="73"/>
    </location>
</feature>
<dbReference type="RefSeq" id="WP_143158082.1">
    <property type="nucleotide sequence ID" value="NZ_FQYR01000002.1"/>
</dbReference>
<keyword evidence="3" id="KW-1185">Reference proteome</keyword>
<dbReference type="InParanoid" id="A0A1M6DBI1"/>
<name>A0A1M6DBI1_9BACT</name>
<evidence type="ECO:0000256" key="1">
    <source>
        <dbReference type="SAM" id="Phobius"/>
    </source>
</evidence>
<dbReference type="EMBL" id="FQYR01000002">
    <property type="protein sequence ID" value="SHI70614.1"/>
    <property type="molecule type" value="Genomic_DNA"/>
</dbReference>
<feature type="transmembrane region" description="Helical" evidence="1">
    <location>
        <begin position="7"/>
        <end position="28"/>
    </location>
</feature>
<gene>
    <name evidence="2" type="ORF">SAMN02745181_0696</name>
</gene>
<keyword evidence="1" id="KW-1133">Transmembrane helix</keyword>
<feature type="transmembrane region" description="Helical" evidence="1">
    <location>
        <begin position="85"/>
        <end position="103"/>
    </location>
</feature>
<proteinExistence type="predicted"/>
<evidence type="ECO:0000313" key="2">
    <source>
        <dbReference type="EMBL" id="SHI70614.1"/>
    </source>
</evidence>
<accession>A0A1M6DBI1</accession>
<sequence length="113" mass="13146">MMKKIKTGIDVCLSLMSCMVYVYVWYIAERFEKVAAQQGWAGMSFAKVNELIFFHSEWLIALFILLQIGYVLMDWRCGKSINHSRVMWLPVFLGVWVSLAYILESLRMIPASI</sequence>
<protein>
    <submittedName>
        <fullName evidence="2">Uncharacterized protein</fullName>
    </submittedName>
</protein>
<keyword evidence="1" id="KW-0472">Membrane</keyword>